<dbReference type="GeneID" id="66686208"/>
<comment type="caution">
    <text evidence="2">The sequence shown here is derived from an EMBL/GenBank/DDBJ whole genome shotgun (WGS) entry which is preliminary data.</text>
</comment>
<name>A0A2A6FKT0_9HYPH</name>
<dbReference type="RefSeq" id="WP_080680407.1">
    <property type="nucleotide sequence ID" value="NZ_NWQG01000013.1"/>
</dbReference>
<dbReference type="CDD" id="cd00093">
    <property type="entry name" value="HTH_XRE"/>
    <property type="match status" value="1"/>
</dbReference>
<proteinExistence type="predicted"/>
<feature type="domain" description="HTH cro/C1-type" evidence="1">
    <location>
        <begin position="17"/>
        <end position="71"/>
    </location>
</feature>
<dbReference type="EMBL" id="NWQG01000013">
    <property type="protein sequence ID" value="PDQ22570.1"/>
    <property type="molecule type" value="Genomic_DNA"/>
</dbReference>
<dbReference type="AlphaFoldDB" id="A0A2A6FKT0"/>
<keyword evidence="3" id="KW-1185">Reference proteome</keyword>
<evidence type="ECO:0000259" key="1">
    <source>
        <dbReference type="PROSITE" id="PS50943"/>
    </source>
</evidence>
<reference evidence="2 3" key="1">
    <citation type="submission" date="2017-09" db="EMBL/GenBank/DDBJ databases">
        <title>Mesorhizobum sanjuanii sp. nov. isolated from nodules of Lotus tenuis in saline-alkaline lowlands of Flooding Pampa.</title>
        <authorList>
            <person name="Sannazzaro A.I."/>
            <person name="Torres Tejerizo G.A."/>
            <person name="Fontana F."/>
            <person name="Cumpa Velazquez L.M."/>
            <person name="Hansen L."/>
            <person name="Pistorio M."/>
            <person name="Estrella M.J."/>
        </authorList>
    </citation>
    <scope>NUCLEOTIDE SEQUENCE [LARGE SCALE GENOMIC DNA]</scope>
    <source>
        <strain evidence="2 3">BSA136</strain>
    </source>
</reference>
<dbReference type="PROSITE" id="PS50943">
    <property type="entry name" value="HTH_CROC1"/>
    <property type="match status" value="1"/>
</dbReference>
<dbReference type="InterPro" id="IPR010982">
    <property type="entry name" value="Lambda_DNA-bd_dom_sf"/>
</dbReference>
<accession>A0A2A6FKT0</accession>
<dbReference type="Gene3D" id="1.10.260.40">
    <property type="entry name" value="lambda repressor-like DNA-binding domains"/>
    <property type="match status" value="1"/>
</dbReference>
<dbReference type="Proteomes" id="UP000219182">
    <property type="component" value="Unassembled WGS sequence"/>
</dbReference>
<dbReference type="SMART" id="SM00530">
    <property type="entry name" value="HTH_XRE"/>
    <property type="match status" value="1"/>
</dbReference>
<dbReference type="Pfam" id="PF13560">
    <property type="entry name" value="HTH_31"/>
    <property type="match status" value="1"/>
</dbReference>
<sequence>MPKSLRSPRQRRLLEQLIAARKNKGLTQAKVAEALRRPQSFVAKYEGGERRMDVIEFLDVAEALEIDPCEVLARVRRLRDR</sequence>
<evidence type="ECO:0000313" key="3">
    <source>
        <dbReference type="Proteomes" id="UP000219182"/>
    </source>
</evidence>
<dbReference type="SUPFAM" id="SSF47413">
    <property type="entry name" value="lambda repressor-like DNA-binding domains"/>
    <property type="match status" value="1"/>
</dbReference>
<dbReference type="InterPro" id="IPR001387">
    <property type="entry name" value="Cro/C1-type_HTH"/>
</dbReference>
<dbReference type="GO" id="GO:0003677">
    <property type="term" value="F:DNA binding"/>
    <property type="evidence" value="ECO:0007669"/>
    <property type="project" value="InterPro"/>
</dbReference>
<protein>
    <submittedName>
        <fullName evidence="2">XRE family transcriptional regulator</fullName>
    </submittedName>
</protein>
<organism evidence="2 3">
    <name type="scientific">Mesorhizobium sanjuanii</name>
    <dbReference type="NCBI Taxonomy" id="2037900"/>
    <lineage>
        <taxon>Bacteria</taxon>
        <taxon>Pseudomonadati</taxon>
        <taxon>Pseudomonadota</taxon>
        <taxon>Alphaproteobacteria</taxon>
        <taxon>Hyphomicrobiales</taxon>
        <taxon>Phyllobacteriaceae</taxon>
        <taxon>Mesorhizobium</taxon>
    </lineage>
</organism>
<evidence type="ECO:0000313" key="2">
    <source>
        <dbReference type="EMBL" id="PDQ22570.1"/>
    </source>
</evidence>
<gene>
    <name evidence="2" type="ORF">CN311_03025</name>
</gene>